<protein>
    <submittedName>
        <fullName evidence="2">Chemosensory protein gene 1</fullName>
    </submittedName>
</protein>
<proteinExistence type="evidence at transcript level"/>
<dbReference type="EMBL" id="OQ995217">
    <property type="protein sequence ID" value="WMS58732.1"/>
    <property type="molecule type" value="mRNA"/>
</dbReference>
<dbReference type="AlphaFoldDB" id="A0AA51RPD0"/>
<dbReference type="SUPFAM" id="SSF100910">
    <property type="entry name" value="Chemosensory protein Csp2"/>
    <property type="match status" value="1"/>
</dbReference>
<dbReference type="InterPro" id="IPR005055">
    <property type="entry name" value="A10/PebIII"/>
</dbReference>
<evidence type="ECO:0000313" key="2">
    <source>
        <dbReference type="EMBL" id="WMS58732.1"/>
    </source>
</evidence>
<organism evidence="2">
    <name type="scientific">Neotoxoptera formosana</name>
    <dbReference type="NCBI Taxonomy" id="1425443"/>
    <lineage>
        <taxon>Eukaryota</taxon>
        <taxon>Metazoa</taxon>
        <taxon>Ecdysozoa</taxon>
        <taxon>Arthropoda</taxon>
        <taxon>Hexapoda</taxon>
        <taxon>Insecta</taxon>
        <taxon>Pterygota</taxon>
        <taxon>Neoptera</taxon>
        <taxon>Paraneoptera</taxon>
        <taxon>Hemiptera</taxon>
        <taxon>Sternorrhyncha</taxon>
        <taxon>Aphidomorpha</taxon>
        <taxon>Aphidoidea</taxon>
        <taxon>Aphididae</taxon>
        <taxon>Macrosiphini</taxon>
        <taxon>Neotoxoptera</taxon>
    </lineage>
</organism>
<evidence type="ECO:0000256" key="1">
    <source>
        <dbReference type="SAM" id="SignalP"/>
    </source>
</evidence>
<dbReference type="Gene3D" id="1.10.2080.10">
    <property type="entry name" value="Insect odorant-binding protein A10/Ejaculatory bulb-specific protein 3"/>
    <property type="match status" value="1"/>
</dbReference>
<accession>A0AA51RPD0</accession>
<dbReference type="InterPro" id="IPR036682">
    <property type="entry name" value="OS_D_A10/PebIII_sf"/>
</dbReference>
<dbReference type="Pfam" id="PF03392">
    <property type="entry name" value="OS-D"/>
    <property type="match status" value="1"/>
</dbReference>
<reference evidence="2" key="1">
    <citation type="submission" date="2023-05" db="EMBL/GenBank/DDBJ databases">
        <title>Comparative Transcriptome of Heat Stress in Predatory Mite Neoseiulus californicus.</title>
        <authorList>
            <person name="Tian C."/>
        </authorList>
    </citation>
    <scope>NUCLEOTIDE SEQUENCE</scope>
</reference>
<name>A0AA51RPD0_9HEMI</name>
<sequence>MSAFSLNSVILMTVTTVVVAHAAFAGTAAASASATDDGPGSDIRLVKRDVNYDENDSESEEGFFFSITNFFGHRKHNDDDKPDFITTFDIIRLLDEKYAMKQFYCVINEDPCDAVGMRLKATIPEEINRDCERCTSTETSNIRRILNYVKKHYPEFWERVEPIYRNNKTV</sequence>
<keyword evidence="1" id="KW-0732">Signal</keyword>
<feature type="signal peptide" evidence="1">
    <location>
        <begin position="1"/>
        <end position="22"/>
    </location>
</feature>
<dbReference type="PANTHER" id="PTHR11257">
    <property type="entry name" value="CHEMOSENSORY PROTEIN-RELATED"/>
    <property type="match status" value="1"/>
</dbReference>
<feature type="chain" id="PRO_5041312494" evidence="1">
    <location>
        <begin position="23"/>
        <end position="170"/>
    </location>
</feature>